<accession>A0A517P2N4</accession>
<dbReference type="Proteomes" id="UP000319817">
    <property type="component" value="Chromosome"/>
</dbReference>
<evidence type="ECO:0000313" key="2">
    <source>
        <dbReference type="Proteomes" id="UP000319817"/>
    </source>
</evidence>
<proteinExistence type="predicted"/>
<reference evidence="1 2" key="1">
    <citation type="submission" date="2019-02" db="EMBL/GenBank/DDBJ databases">
        <title>Deep-cultivation of Planctomycetes and their phenomic and genomic characterization uncovers novel biology.</title>
        <authorList>
            <person name="Wiegand S."/>
            <person name="Jogler M."/>
            <person name="Boedeker C."/>
            <person name="Pinto D."/>
            <person name="Vollmers J."/>
            <person name="Rivas-Marin E."/>
            <person name="Kohn T."/>
            <person name="Peeters S.H."/>
            <person name="Heuer A."/>
            <person name="Rast P."/>
            <person name="Oberbeckmann S."/>
            <person name="Bunk B."/>
            <person name="Jeske O."/>
            <person name="Meyerdierks A."/>
            <person name="Storesund J.E."/>
            <person name="Kallscheuer N."/>
            <person name="Luecker S."/>
            <person name="Lage O.M."/>
            <person name="Pohl T."/>
            <person name="Merkel B.J."/>
            <person name="Hornburger P."/>
            <person name="Mueller R.-W."/>
            <person name="Bruemmer F."/>
            <person name="Labrenz M."/>
            <person name="Spormann A.M."/>
            <person name="Op den Camp H."/>
            <person name="Overmann J."/>
            <person name="Amann R."/>
            <person name="Jetten M.S.M."/>
            <person name="Mascher T."/>
            <person name="Medema M.H."/>
            <person name="Devos D.P."/>
            <person name="Kaster A.-K."/>
            <person name="Ovreas L."/>
            <person name="Rohde M."/>
            <person name="Galperin M.Y."/>
            <person name="Jogler C."/>
        </authorList>
    </citation>
    <scope>NUCLEOTIDE SEQUENCE [LARGE SCALE GENOMIC DNA]</scope>
    <source>
        <strain evidence="1 2">K23_9</strain>
    </source>
</reference>
<keyword evidence="2" id="KW-1185">Reference proteome</keyword>
<sequence>MSAQTSSNQDSPSASRWRLWVDGCGGFLLLAGNRWTVGGFDQQSPPDLCVRADWPRRSGTIIRQDADYFWQSWQQDDTSLIQPGNLLPTGGSAAMTLDCPSPLSNSATLSLRGPHRFDGHVDAAILVDQVLLMGPTPNCHIRTIENSDQIVLVARGRQWEAQLKGQQNDPPENLDSRQPLVPGERIRIGSLAMTLEPA</sequence>
<organism evidence="1 2">
    <name type="scientific">Stieleria marina</name>
    <dbReference type="NCBI Taxonomy" id="1930275"/>
    <lineage>
        <taxon>Bacteria</taxon>
        <taxon>Pseudomonadati</taxon>
        <taxon>Planctomycetota</taxon>
        <taxon>Planctomycetia</taxon>
        <taxon>Pirellulales</taxon>
        <taxon>Pirellulaceae</taxon>
        <taxon>Stieleria</taxon>
    </lineage>
</organism>
<protein>
    <recommendedName>
        <fullName evidence="3">FHA domain-containing protein</fullName>
    </recommendedName>
</protein>
<dbReference type="AlphaFoldDB" id="A0A517P2N4"/>
<dbReference type="EMBL" id="CP036526">
    <property type="protein sequence ID" value="QDT13626.1"/>
    <property type="molecule type" value="Genomic_DNA"/>
</dbReference>
<evidence type="ECO:0000313" key="1">
    <source>
        <dbReference type="EMBL" id="QDT13626.1"/>
    </source>
</evidence>
<gene>
    <name evidence="1" type="ORF">K239x_56460</name>
</gene>
<name>A0A517P2N4_9BACT</name>
<evidence type="ECO:0008006" key="3">
    <source>
        <dbReference type="Google" id="ProtNLM"/>
    </source>
</evidence>